<sequence>MASATHRLRPLGFLIYPKRTIHQQAILVKGIMEAYSTGMKWRRHPHPLSRIRDLRLRLHLEACDRQYIGAGQVRVGKVSEGHSYPPLIPMTPATTCTTTTALLRWGHHPVAVRSSGPGGITAQRGFTEPPRSKDSEGIREPQPGLGTTSTPTQQRNVVKEADIRQREFEVRVQESESYLRKKIEDMMLAQDEVSKGIQMVRQESQQGLRAMIEAEHNLGEENRKMMEERAMIEEDMRIRFAAEETARREAREAEARSQMEMMKRAWEQLLHDMEMDMNRVKAQQLARNVLRDEIRADLQAEATMTPNMAEGVPTQTAEAKKEASVSPIPSYSPEFPYSQSPDRFQSPSIPERRHPLEPRRRRAQEPPPEAPDPPTEEGDDEVEPNVDKGTGAENSLDSGVELASSYYSSFRSESRSSWRGERAWRAEREARRSLRIFREELVDPICDTLLSLLEAYTGDRPMEPSVYPQPPHSPGAHDFESVSSGSDPKSSLSGLRPGDDETVTPRGNRQSSRRQAREALRRPRSRKSNRANENRLRTRESSRAYSLEESASLTENGPPALVEQEPRGIEEVAHENETPDPADLPVPSNIKTVPRAEGTTWLQLMSSTLPDAVDGEEALPPACPSPEVAFGLSDEENSGPTFKTSPMSPQKTATITGPHREWGARVLLPQQYQLEIAKPEDAMVSMRTDGLFFTPNRFTSTNS</sequence>
<feature type="compositionally biased region" description="Basic and acidic residues" evidence="1">
    <location>
        <begin position="412"/>
        <end position="425"/>
    </location>
</feature>
<keyword evidence="3" id="KW-1185">Reference proteome</keyword>
<dbReference type="OrthoDB" id="10588955at2759"/>
<dbReference type="AlphaFoldDB" id="A0A9W9HYZ2"/>
<feature type="compositionally biased region" description="Polar residues" evidence="1">
    <location>
        <begin position="145"/>
        <end position="155"/>
    </location>
</feature>
<feature type="region of interest" description="Disordered" evidence="1">
    <location>
        <begin position="406"/>
        <end position="425"/>
    </location>
</feature>
<dbReference type="RefSeq" id="XP_056542441.1">
    <property type="nucleotide sequence ID" value="XM_056690012.1"/>
</dbReference>
<feature type="region of interest" description="Disordered" evidence="1">
    <location>
        <begin position="459"/>
        <end position="591"/>
    </location>
</feature>
<feature type="compositionally biased region" description="Acidic residues" evidence="1">
    <location>
        <begin position="374"/>
        <end position="384"/>
    </location>
</feature>
<evidence type="ECO:0000313" key="2">
    <source>
        <dbReference type="EMBL" id="KAJ5160884.1"/>
    </source>
</evidence>
<feature type="compositionally biased region" description="Basic and acidic residues" evidence="1">
    <location>
        <begin position="130"/>
        <end position="139"/>
    </location>
</feature>
<feature type="compositionally biased region" description="Low complexity" evidence="1">
    <location>
        <begin position="481"/>
        <end position="493"/>
    </location>
</feature>
<feature type="region of interest" description="Disordered" evidence="1">
    <location>
        <begin position="302"/>
        <end position="399"/>
    </location>
</feature>
<organism evidence="2 3">
    <name type="scientific">Penicillium canariense</name>
    <dbReference type="NCBI Taxonomy" id="189055"/>
    <lineage>
        <taxon>Eukaryota</taxon>
        <taxon>Fungi</taxon>
        <taxon>Dikarya</taxon>
        <taxon>Ascomycota</taxon>
        <taxon>Pezizomycotina</taxon>
        <taxon>Eurotiomycetes</taxon>
        <taxon>Eurotiomycetidae</taxon>
        <taxon>Eurotiales</taxon>
        <taxon>Aspergillaceae</taxon>
        <taxon>Penicillium</taxon>
    </lineage>
</organism>
<feature type="compositionally biased region" description="Basic and acidic residues" evidence="1">
    <location>
        <begin position="564"/>
        <end position="577"/>
    </location>
</feature>
<feature type="region of interest" description="Disordered" evidence="1">
    <location>
        <begin position="113"/>
        <end position="155"/>
    </location>
</feature>
<name>A0A9W9HYZ2_9EURO</name>
<dbReference type="EMBL" id="JAPQKN010000004">
    <property type="protein sequence ID" value="KAJ5160884.1"/>
    <property type="molecule type" value="Genomic_DNA"/>
</dbReference>
<feature type="region of interest" description="Disordered" evidence="1">
    <location>
        <begin position="612"/>
        <end position="660"/>
    </location>
</feature>
<feature type="compositionally biased region" description="Polar residues" evidence="1">
    <location>
        <begin position="337"/>
        <end position="348"/>
    </location>
</feature>
<dbReference type="Proteomes" id="UP001149163">
    <property type="component" value="Unassembled WGS sequence"/>
</dbReference>
<feature type="compositionally biased region" description="Basic and acidic residues" evidence="1">
    <location>
        <begin position="530"/>
        <end position="542"/>
    </location>
</feature>
<comment type="caution">
    <text evidence="2">The sequence shown here is derived from an EMBL/GenBank/DDBJ whole genome shotgun (WGS) entry which is preliminary data.</text>
</comment>
<reference evidence="2" key="2">
    <citation type="journal article" date="2023" name="IMA Fungus">
        <title>Comparative genomic study of the Penicillium genus elucidates a diverse pangenome and 15 lateral gene transfer events.</title>
        <authorList>
            <person name="Petersen C."/>
            <person name="Sorensen T."/>
            <person name="Nielsen M.R."/>
            <person name="Sondergaard T.E."/>
            <person name="Sorensen J.L."/>
            <person name="Fitzpatrick D.A."/>
            <person name="Frisvad J.C."/>
            <person name="Nielsen K.L."/>
        </authorList>
    </citation>
    <scope>NUCLEOTIDE SEQUENCE</scope>
    <source>
        <strain evidence="2">IBT 26290</strain>
    </source>
</reference>
<accession>A0A9W9HYZ2</accession>
<evidence type="ECO:0000313" key="3">
    <source>
        <dbReference type="Proteomes" id="UP001149163"/>
    </source>
</evidence>
<evidence type="ECO:0000256" key="1">
    <source>
        <dbReference type="SAM" id="MobiDB-lite"/>
    </source>
</evidence>
<feature type="compositionally biased region" description="Polar residues" evidence="1">
    <location>
        <begin position="638"/>
        <end position="655"/>
    </location>
</feature>
<reference evidence="2" key="1">
    <citation type="submission" date="2022-11" db="EMBL/GenBank/DDBJ databases">
        <authorList>
            <person name="Petersen C."/>
        </authorList>
    </citation>
    <scope>NUCLEOTIDE SEQUENCE</scope>
    <source>
        <strain evidence="2">IBT 26290</strain>
    </source>
</reference>
<protein>
    <submittedName>
        <fullName evidence="2">Uncharacterized protein</fullName>
    </submittedName>
</protein>
<gene>
    <name evidence="2" type="ORF">N7482_007888</name>
</gene>
<dbReference type="GeneID" id="81429188"/>
<proteinExistence type="predicted"/>